<dbReference type="InterPro" id="IPR036047">
    <property type="entry name" value="F-box-like_dom_sf"/>
</dbReference>
<evidence type="ECO:0000313" key="3">
    <source>
        <dbReference type="Proteomes" id="UP000604825"/>
    </source>
</evidence>
<protein>
    <recommendedName>
        <fullName evidence="1">F-box domain-containing protein</fullName>
    </recommendedName>
</protein>
<dbReference type="SMART" id="SM00256">
    <property type="entry name" value="FBOX"/>
    <property type="match status" value="1"/>
</dbReference>
<dbReference type="AlphaFoldDB" id="A0A811RA19"/>
<dbReference type="PROSITE" id="PS50181">
    <property type="entry name" value="FBOX"/>
    <property type="match status" value="1"/>
</dbReference>
<dbReference type="SUPFAM" id="SSF81383">
    <property type="entry name" value="F-box domain"/>
    <property type="match status" value="1"/>
</dbReference>
<comment type="caution">
    <text evidence="2">The sequence shown here is derived from an EMBL/GenBank/DDBJ whole genome shotgun (WGS) entry which is preliminary data.</text>
</comment>
<gene>
    <name evidence="2" type="ORF">NCGR_LOCUS50320</name>
</gene>
<feature type="domain" description="F-box" evidence="1">
    <location>
        <begin position="1"/>
        <end position="46"/>
    </location>
</feature>
<evidence type="ECO:0000313" key="2">
    <source>
        <dbReference type="EMBL" id="CAD6267015.1"/>
    </source>
</evidence>
<dbReference type="InterPro" id="IPR001810">
    <property type="entry name" value="F-box_dom"/>
</dbReference>
<sequence length="463" mass="51758">MASELPVDLLEEIFLHLDDAADLARASAACTSFRRIVSDHRFLRRFIRSSSLHRRRPSLGLLENRGGGENREIIAPFACLKFGLFGLFFQPEQCFSLTTIQPEQCFSASFSQSSDERTGLIFYPAQSPRLAALAAGACAEAADFTFSFVPHPKCWRVRDARDGRVLLSRSRFQSVSYALQDLVVCDPLHRRHVLIPPIPDDLLDAAASTEHGGDQQELEFEPFLAPAPEANDRDGHELSFRVMCNALSKTKVVAFAFSSAGRQWRAVTSFTNPIYVWTKLSSVWFRQSVRSCFYWTNSYENFVLVLDTCGTMRFSIIIITDIPQTSYYGHSKIAVEAGVGRLGLLLVDDNKLELYSKAWQGNNGGVFVPEPAEEWRHDNTIPLPIAGLWILSVAADGYAVLRGHPMDQVDLSVLDPMNHPSEAHYFTVDLKTLLLENLGVLKYGSVPEFLYASFPPPFSPPTI</sequence>
<dbReference type="Pfam" id="PF12937">
    <property type="entry name" value="F-box-like"/>
    <property type="match status" value="1"/>
</dbReference>
<reference evidence="2" key="1">
    <citation type="submission" date="2020-10" db="EMBL/GenBank/DDBJ databases">
        <authorList>
            <person name="Han B."/>
            <person name="Lu T."/>
            <person name="Zhao Q."/>
            <person name="Huang X."/>
            <person name="Zhao Y."/>
        </authorList>
    </citation>
    <scope>NUCLEOTIDE SEQUENCE</scope>
</reference>
<name>A0A811RA19_9POAL</name>
<dbReference type="PANTHER" id="PTHR31264:SF7">
    <property type="entry name" value="F-BOX DOMAIN CONTAINING PROTEIN, EXPRESSED"/>
    <property type="match status" value="1"/>
</dbReference>
<keyword evidence="3" id="KW-1185">Reference proteome</keyword>
<dbReference type="EMBL" id="CAJGYO010000014">
    <property type="protein sequence ID" value="CAD6267015.1"/>
    <property type="molecule type" value="Genomic_DNA"/>
</dbReference>
<dbReference type="PANTHER" id="PTHR31264">
    <property type="entry name" value="OS07G0554500 PROTEIN-RELATED"/>
    <property type="match status" value="1"/>
</dbReference>
<accession>A0A811RA19</accession>
<dbReference type="Gene3D" id="1.20.1280.50">
    <property type="match status" value="1"/>
</dbReference>
<organism evidence="2 3">
    <name type="scientific">Miscanthus lutarioriparius</name>
    <dbReference type="NCBI Taxonomy" id="422564"/>
    <lineage>
        <taxon>Eukaryota</taxon>
        <taxon>Viridiplantae</taxon>
        <taxon>Streptophyta</taxon>
        <taxon>Embryophyta</taxon>
        <taxon>Tracheophyta</taxon>
        <taxon>Spermatophyta</taxon>
        <taxon>Magnoliopsida</taxon>
        <taxon>Liliopsida</taxon>
        <taxon>Poales</taxon>
        <taxon>Poaceae</taxon>
        <taxon>PACMAD clade</taxon>
        <taxon>Panicoideae</taxon>
        <taxon>Andropogonodae</taxon>
        <taxon>Andropogoneae</taxon>
        <taxon>Saccharinae</taxon>
        <taxon>Miscanthus</taxon>
    </lineage>
</organism>
<dbReference type="OrthoDB" id="658642at2759"/>
<proteinExistence type="predicted"/>
<evidence type="ECO:0000259" key="1">
    <source>
        <dbReference type="PROSITE" id="PS50181"/>
    </source>
</evidence>
<dbReference type="Proteomes" id="UP000604825">
    <property type="component" value="Unassembled WGS sequence"/>
</dbReference>